<organism evidence="3 4">
    <name type="scientific">Habropoda laboriosa</name>
    <dbReference type="NCBI Taxonomy" id="597456"/>
    <lineage>
        <taxon>Eukaryota</taxon>
        <taxon>Metazoa</taxon>
        <taxon>Ecdysozoa</taxon>
        <taxon>Arthropoda</taxon>
        <taxon>Hexapoda</taxon>
        <taxon>Insecta</taxon>
        <taxon>Pterygota</taxon>
        <taxon>Neoptera</taxon>
        <taxon>Endopterygota</taxon>
        <taxon>Hymenoptera</taxon>
        <taxon>Apocrita</taxon>
        <taxon>Aculeata</taxon>
        <taxon>Apoidea</taxon>
        <taxon>Anthophila</taxon>
        <taxon>Apidae</taxon>
        <taxon>Habropoda</taxon>
    </lineage>
</organism>
<comment type="caution">
    <text evidence="3">The sequence shown here is derived from an EMBL/GenBank/DDBJ whole genome shotgun (WGS) entry which is preliminary data.</text>
</comment>
<keyword evidence="1" id="KW-0863">Zinc-finger</keyword>
<dbReference type="Pfam" id="PF14223">
    <property type="entry name" value="Retrotran_gag_2"/>
    <property type="match status" value="1"/>
</dbReference>
<dbReference type="AlphaFoldDB" id="A0A0L7QJ60"/>
<proteinExistence type="predicted"/>
<name>A0A0L7QJ60_9HYME</name>
<dbReference type="GO" id="GO:0003676">
    <property type="term" value="F:nucleic acid binding"/>
    <property type="evidence" value="ECO:0007669"/>
    <property type="project" value="InterPro"/>
</dbReference>
<dbReference type="InterPro" id="IPR001878">
    <property type="entry name" value="Znf_CCHC"/>
</dbReference>
<dbReference type="PROSITE" id="PS50158">
    <property type="entry name" value="ZF_CCHC"/>
    <property type="match status" value="1"/>
</dbReference>
<evidence type="ECO:0000313" key="4">
    <source>
        <dbReference type="Proteomes" id="UP000053825"/>
    </source>
</evidence>
<gene>
    <name evidence="3" type="ORF">WH47_07699</name>
</gene>
<dbReference type="SUPFAM" id="SSF57756">
    <property type="entry name" value="Retrovirus zinc finger-like domains"/>
    <property type="match status" value="1"/>
</dbReference>
<dbReference type="Proteomes" id="UP000053825">
    <property type="component" value="Unassembled WGS sequence"/>
</dbReference>
<reference evidence="4" key="1">
    <citation type="submission" date="2015-07" db="EMBL/GenBank/DDBJ databases">
        <title>The genome of Habropoda laboriosa.</title>
        <authorList>
            <person name="Pan H."/>
            <person name="Kapheim K."/>
        </authorList>
    </citation>
    <scope>NUCLEOTIDE SEQUENCE [LARGE SCALE GENOMIC DNA]</scope>
</reference>
<dbReference type="EMBL" id="LHQN01026245">
    <property type="protein sequence ID" value="KOC58668.1"/>
    <property type="molecule type" value="Genomic_DNA"/>
</dbReference>
<evidence type="ECO:0000259" key="2">
    <source>
        <dbReference type="PROSITE" id="PS50158"/>
    </source>
</evidence>
<accession>A0A0L7QJ60</accession>
<sequence>MDQLKVKRNIIPFNGDKYSVWKFRIRSLLTELSVIKVIDERVPDKKPNDWDKAENTAKSIIIEFLSDSFLGFASGSVTAKEIIENLDKIYERKSLATQLAIRKKLLSLKLQGDIPLVKHFTVFNDLITELSAAGAKLEETDKVAHLLLTLPPSYDGVITAIETLSEDTLTLAFVKTRLLDHEVKIKAESTDTSAKVLYTGNAINTTRQPDFDISKTKGFARKFGQFNRFKNNRRIPGIKCHHCNKLGHMKRECRYYLKELKQKNHKETEKRKTNQTAQMAQQLSSIGSSSFAFMTGDYERERYEKNEITFLIDSGASDHYRYSLYFESYTKMSLNSSIRTSVRRGRKGIEKL</sequence>
<dbReference type="STRING" id="597456.A0A0L7QJ60"/>
<keyword evidence="1" id="KW-0479">Metal-binding</keyword>
<dbReference type="GO" id="GO:0008270">
    <property type="term" value="F:zinc ion binding"/>
    <property type="evidence" value="ECO:0007669"/>
    <property type="project" value="UniProtKB-KW"/>
</dbReference>
<feature type="domain" description="CCHC-type" evidence="2">
    <location>
        <begin position="239"/>
        <end position="254"/>
    </location>
</feature>
<protein>
    <submittedName>
        <fullName evidence="3">Copia protein</fullName>
    </submittedName>
</protein>
<keyword evidence="1" id="KW-0862">Zinc</keyword>
<dbReference type="PANTHER" id="PTHR47481">
    <property type="match status" value="1"/>
</dbReference>
<evidence type="ECO:0000256" key="1">
    <source>
        <dbReference type="PROSITE-ProRule" id="PRU00047"/>
    </source>
</evidence>
<evidence type="ECO:0000313" key="3">
    <source>
        <dbReference type="EMBL" id="KOC58668.1"/>
    </source>
</evidence>
<keyword evidence="4" id="KW-1185">Reference proteome</keyword>
<dbReference type="PANTHER" id="PTHR47481:SF22">
    <property type="entry name" value="RETROTRANSPOSON GAG DOMAIN-CONTAINING PROTEIN"/>
    <property type="match status" value="1"/>
</dbReference>
<dbReference type="InterPro" id="IPR036875">
    <property type="entry name" value="Znf_CCHC_sf"/>
</dbReference>